<dbReference type="AlphaFoldDB" id="A0A2P2IJR7"/>
<sequence>MANLLFSILVLSEMARLAYSLSFVSCFWF</sequence>
<evidence type="ECO:0000313" key="1">
    <source>
        <dbReference type="EMBL" id="MBW81441.1"/>
    </source>
</evidence>
<accession>A0A2P2IJR7</accession>
<dbReference type="EMBL" id="GGEC01000958">
    <property type="protein sequence ID" value="MBW81441.1"/>
    <property type="molecule type" value="Transcribed_RNA"/>
</dbReference>
<proteinExistence type="predicted"/>
<name>A0A2P2IJR7_RHIMU</name>
<organism evidence="1">
    <name type="scientific">Rhizophora mucronata</name>
    <name type="common">Asiatic mangrove</name>
    <dbReference type="NCBI Taxonomy" id="61149"/>
    <lineage>
        <taxon>Eukaryota</taxon>
        <taxon>Viridiplantae</taxon>
        <taxon>Streptophyta</taxon>
        <taxon>Embryophyta</taxon>
        <taxon>Tracheophyta</taxon>
        <taxon>Spermatophyta</taxon>
        <taxon>Magnoliopsida</taxon>
        <taxon>eudicotyledons</taxon>
        <taxon>Gunneridae</taxon>
        <taxon>Pentapetalae</taxon>
        <taxon>rosids</taxon>
        <taxon>fabids</taxon>
        <taxon>Malpighiales</taxon>
        <taxon>Rhizophoraceae</taxon>
        <taxon>Rhizophora</taxon>
    </lineage>
</organism>
<protein>
    <submittedName>
        <fullName evidence="1">Uncharacterized protein</fullName>
    </submittedName>
</protein>
<reference evidence="1" key="1">
    <citation type="submission" date="2018-02" db="EMBL/GenBank/DDBJ databases">
        <title>Rhizophora mucronata_Transcriptome.</title>
        <authorList>
            <person name="Meera S.P."/>
            <person name="Sreeshan A."/>
            <person name="Augustine A."/>
        </authorList>
    </citation>
    <scope>NUCLEOTIDE SEQUENCE</scope>
    <source>
        <tissue evidence="1">Leaf</tissue>
    </source>
</reference>